<reference evidence="1" key="1">
    <citation type="submission" date="2022-10" db="EMBL/GenBank/DDBJ databases">
        <title>Culturing micro-colonial fungi from biological soil crusts in the Mojave desert and describing Neophaeococcomyces mojavensis, and introducing the new genera and species Taxawa tesnikishii.</title>
        <authorList>
            <person name="Kurbessoian T."/>
            <person name="Stajich J.E."/>
        </authorList>
    </citation>
    <scope>NUCLEOTIDE SEQUENCE</scope>
    <source>
        <strain evidence="1">JES_112</strain>
    </source>
</reference>
<comment type="caution">
    <text evidence="1">The sequence shown here is derived from an EMBL/GenBank/DDBJ whole genome shotgun (WGS) entry which is preliminary data.</text>
</comment>
<organism evidence="1 2">
    <name type="scientific">Neophaeococcomyces mojaviensis</name>
    <dbReference type="NCBI Taxonomy" id="3383035"/>
    <lineage>
        <taxon>Eukaryota</taxon>
        <taxon>Fungi</taxon>
        <taxon>Dikarya</taxon>
        <taxon>Ascomycota</taxon>
        <taxon>Pezizomycotina</taxon>
        <taxon>Eurotiomycetes</taxon>
        <taxon>Chaetothyriomycetidae</taxon>
        <taxon>Chaetothyriales</taxon>
        <taxon>Chaetothyriales incertae sedis</taxon>
        <taxon>Neophaeococcomyces</taxon>
    </lineage>
</organism>
<dbReference type="Proteomes" id="UP001172386">
    <property type="component" value="Unassembled WGS sequence"/>
</dbReference>
<dbReference type="EMBL" id="JAPDRQ010000278">
    <property type="protein sequence ID" value="KAJ9651156.1"/>
    <property type="molecule type" value="Genomic_DNA"/>
</dbReference>
<proteinExistence type="predicted"/>
<evidence type="ECO:0000313" key="2">
    <source>
        <dbReference type="Proteomes" id="UP001172386"/>
    </source>
</evidence>
<name>A0ACC2ZU04_9EURO</name>
<gene>
    <name evidence="1" type="ORF">H2198_009557</name>
</gene>
<sequence>MSTLLRVLREKWTTMPTPKMSLEGKTILITGTNTGLGFETAKKLAALGPKKLIITTRSLSKGEQTLKEIAKYMAGSAATTQQTEIVPLTLDMGTLDAVESFVKTLETTNDRLDGAILNAGVNSSVYHVGPDGYEDTIQVNAISTTHLAVLLLPLLTSTAKATNTQTHLTFISSRTATRVSTAEIAPYSSSSSPLKFMSQPDNFPPGMMGGQARYGQSKLLLEYAMRHLVQLPSLRDKNGKPHVIINSVCPGLTKSDLARNYDSWMLQLFVNYVFFPLLAKSTEQGANCYLLAFSKGEESYGQLSAAGETYTEEWDAIKSETGKEFGDKMWAELTQIMRSRVESSAQEVLGQA</sequence>
<protein>
    <submittedName>
        <fullName evidence="1">Uncharacterized protein</fullName>
    </submittedName>
</protein>
<keyword evidence="2" id="KW-1185">Reference proteome</keyword>
<accession>A0ACC2ZU04</accession>
<evidence type="ECO:0000313" key="1">
    <source>
        <dbReference type="EMBL" id="KAJ9651156.1"/>
    </source>
</evidence>